<accession>A0A0R3UDY8</accession>
<dbReference type="AlphaFoldDB" id="A0A0R3UDY8"/>
<dbReference type="GO" id="GO:0045047">
    <property type="term" value="P:protein targeting to ER"/>
    <property type="evidence" value="ECO:0007669"/>
    <property type="project" value="TreeGrafter"/>
</dbReference>
<dbReference type="InterPro" id="IPR003903">
    <property type="entry name" value="UIM_dom"/>
</dbReference>
<dbReference type="Proteomes" id="UP000267029">
    <property type="component" value="Unassembled WGS sequence"/>
</dbReference>
<dbReference type="PROSITE" id="PS51039">
    <property type="entry name" value="ZF_AN1"/>
    <property type="match status" value="2"/>
</dbReference>
<keyword evidence="4" id="KW-0862">Zinc</keyword>
<proteinExistence type="predicted"/>
<sequence length="260" mass="28769">MEFPDLGAQCAVKSCRMLDFLPVRCSGCQLVFCKDHYCFDCHSCPVGNSRDRQVPVCPLCGAPVPTGPNESADVKVGQHIDTSCKSQPALALKGKFNEPFWTEYLCLVVLYVVNIFLLSSQIFKNVCSLPKCKKKELVPFRCERCHLNYCISHRNEMDHNCKGPQDGFSGGRQMNIAGTAAIRRAVAKVRLVSPKSNTNNAAAIAKAQQEEEDRQLAMALAASMEAEEQENRQRMATQLATAAERRQRTPAYSASECNVS</sequence>
<evidence type="ECO:0000256" key="5">
    <source>
        <dbReference type="PROSITE-ProRule" id="PRU00449"/>
    </source>
</evidence>
<keyword evidence="9" id="KW-1185">Reference proteome</keyword>
<organism evidence="8 9">
    <name type="scientific">Mesocestoides corti</name>
    <name type="common">Flatworm</name>
    <dbReference type="NCBI Taxonomy" id="53468"/>
    <lineage>
        <taxon>Eukaryota</taxon>
        <taxon>Metazoa</taxon>
        <taxon>Spiralia</taxon>
        <taxon>Lophotrochozoa</taxon>
        <taxon>Platyhelminthes</taxon>
        <taxon>Cestoda</taxon>
        <taxon>Eucestoda</taxon>
        <taxon>Cyclophyllidea</taxon>
        <taxon>Mesocestoididae</taxon>
        <taxon>Mesocestoides</taxon>
    </lineage>
</organism>
<dbReference type="SUPFAM" id="SSF118310">
    <property type="entry name" value="AN1-like Zinc finger"/>
    <property type="match status" value="2"/>
</dbReference>
<evidence type="ECO:0000256" key="1">
    <source>
        <dbReference type="ARBA" id="ARBA00022723"/>
    </source>
</evidence>
<feature type="domain" description="AN1-type" evidence="7">
    <location>
        <begin position="4"/>
        <end position="52"/>
    </location>
</feature>
<dbReference type="PANTHER" id="PTHR14677:SF20">
    <property type="entry name" value="ZINC FINGER AN1-TYPE CONTAINING 2A-RELATED"/>
    <property type="match status" value="1"/>
</dbReference>
<dbReference type="SMART" id="SM00154">
    <property type="entry name" value="ZnF_AN1"/>
    <property type="match status" value="2"/>
</dbReference>
<dbReference type="Pfam" id="PF01428">
    <property type="entry name" value="zf-AN1"/>
    <property type="match status" value="2"/>
</dbReference>
<feature type="compositionally biased region" description="Polar residues" evidence="6">
    <location>
        <begin position="250"/>
        <end position="260"/>
    </location>
</feature>
<dbReference type="Pfam" id="PF25403">
    <property type="entry name" value="zf-C2H2_ZFAND2"/>
    <property type="match status" value="1"/>
</dbReference>
<dbReference type="OrthoDB" id="431929at2759"/>
<dbReference type="STRING" id="53468.A0A0R3UDY8"/>
<feature type="domain" description="AN1-type" evidence="7">
    <location>
        <begin position="121"/>
        <end position="169"/>
    </location>
</feature>
<evidence type="ECO:0000256" key="4">
    <source>
        <dbReference type="ARBA" id="ARBA00022833"/>
    </source>
</evidence>
<dbReference type="InterPro" id="IPR000058">
    <property type="entry name" value="Znf_AN1"/>
</dbReference>
<dbReference type="PROSITE" id="PS50330">
    <property type="entry name" value="UIM"/>
    <property type="match status" value="1"/>
</dbReference>
<dbReference type="GO" id="GO:0043161">
    <property type="term" value="P:proteasome-mediated ubiquitin-dependent protein catabolic process"/>
    <property type="evidence" value="ECO:0007669"/>
    <property type="project" value="TreeGrafter"/>
</dbReference>
<keyword evidence="2" id="KW-0677">Repeat</keyword>
<reference evidence="8 9" key="1">
    <citation type="submission" date="2018-10" db="EMBL/GenBank/DDBJ databases">
        <authorList>
            <consortium name="Pathogen Informatics"/>
        </authorList>
    </citation>
    <scope>NUCLEOTIDE SEQUENCE [LARGE SCALE GENOMIC DNA]</scope>
</reference>
<dbReference type="InterPro" id="IPR057357">
    <property type="entry name" value="Znf-C2H2_ZFAND2A/B"/>
</dbReference>
<evidence type="ECO:0000259" key="7">
    <source>
        <dbReference type="PROSITE" id="PS51039"/>
    </source>
</evidence>
<evidence type="ECO:0000256" key="2">
    <source>
        <dbReference type="ARBA" id="ARBA00022737"/>
    </source>
</evidence>
<dbReference type="InterPro" id="IPR035896">
    <property type="entry name" value="AN1-like_Znf"/>
</dbReference>
<name>A0A0R3UDY8_MESCO</name>
<dbReference type="GO" id="GO:0008270">
    <property type="term" value="F:zinc ion binding"/>
    <property type="evidence" value="ECO:0007669"/>
    <property type="project" value="UniProtKB-KW"/>
</dbReference>
<evidence type="ECO:0000313" key="9">
    <source>
        <dbReference type="Proteomes" id="UP000267029"/>
    </source>
</evidence>
<dbReference type="Gene3D" id="4.10.1110.10">
    <property type="entry name" value="AN1-like Zinc finger"/>
    <property type="match status" value="2"/>
</dbReference>
<evidence type="ECO:0000256" key="6">
    <source>
        <dbReference type="SAM" id="MobiDB-lite"/>
    </source>
</evidence>
<dbReference type="PANTHER" id="PTHR14677">
    <property type="entry name" value="ARSENITE INDUCUBLE RNA ASSOCIATED PROTEIN AIP-1-RELATED"/>
    <property type="match status" value="1"/>
</dbReference>
<keyword evidence="3 5" id="KW-0863">Zinc-finger</keyword>
<dbReference type="EMBL" id="UXSR01005182">
    <property type="protein sequence ID" value="VDD79151.1"/>
    <property type="molecule type" value="Genomic_DNA"/>
</dbReference>
<feature type="region of interest" description="Disordered" evidence="6">
    <location>
        <begin position="219"/>
        <end position="260"/>
    </location>
</feature>
<dbReference type="GO" id="GO:0005783">
    <property type="term" value="C:endoplasmic reticulum"/>
    <property type="evidence" value="ECO:0007669"/>
    <property type="project" value="TreeGrafter"/>
</dbReference>
<keyword evidence="1" id="KW-0479">Metal-binding</keyword>
<evidence type="ECO:0000313" key="8">
    <source>
        <dbReference type="EMBL" id="VDD79151.1"/>
    </source>
</evidence>
<protein>
    <recommendedName>
        <fullName evidence="7">AN1-type domain-containing protein</fullName>
    </recommendedName>
</protein>
<evidence type="ECO:0000256" key="3">
    <source>
        <dbReference type="ARBA" id="ARBA00022771"/>
    </source>
</evidence>
<gene>
    <name evidence="8" type="ORF">MCOS_LOCUS5154</name>
</gene>